<proteinExistence type="predicted"/>
<dbReference type="PANTHER" id="PTHR46873:SF1">
    <property type="entry name" value="EXPRESSED PROTEIN"/>
    <property type="match status" value="1"/>
</dbReference>
<name>A0ABM4AC13_ZIZJJ</name>
<sequence>MELHIKASVGPRFALIQRTLETVGTSFKKIPTEDCPTIRRGSVAWIGSGPELFISLANHEEWKNSYTVFGSVTSTRHEFCGENCSSPHQTRCSEQYRICARRSCSIGDSKNQNQSWRYYYRCKNRLTKV</sequence>
<dbReference type="PANTHER" id="PTHR46873">
    <property type="entry name" value="EXPRESSED PROTEIN"/>
    <property type="match status" value="1"/>
</dbReference>
<organism evidence="1 2">
    <name type="scientific">Ziziphus jujuba</name>
    <name type="common">Chinese jujube</name>
    <name type="synonym">Ziziphus sativa</name>
    <dbReference type="NCBI Taxonomy" id="326968"/>
    <lineage>
        <taxon>Eukaryota</taxon>
        <taxon>Viridiplantae</taxon>
        <taxon>Streptophyta</taxon>
        <taxon>Embryophyta</taxon>
        <taxon>Tracheophyta</taxon>
        <taxon>Spermatophyta</taxon>
        <taxon>Magnoliopsida</taxon>
        <taxon>eudicotyledons</taxon>
        <taxon>Gunneridae</taxon>
        <taxon>Pentapetalae</taxon>
        <taxon>rosids</taxon>
        <taxon>fabids</taxon>
        <taxon>Rosales</taxon>
        <taxon>Rhamnaceae</taxon>
        <taxon>Paliureae</taxon>
        <taxon>Ziziphus</taxon>
    </lineage>
</organism>
<gene>
    <name evidence="2" type="primary">LOC107403301</name>
</gene>
<keyword evidence="1" id="KW-1185">Reference proteome</keyword>
<reference evidence="2" key="1">
    <citation type="submission" date="2025-08" db="UniProtKB">
        <authorList>
            <consortium name="RefSeq"/>
        </authorList>
    </citation>
    <scope>IDENTIFICATION</scope>
    <source>
        <tissue evidence="2">Seedling</tissue>
    </source>
</reference>
<dbReference type="SUPFAM" id="SSF50891">
    <property type="entry name" value="Cyclophilin-like"/>
    <property type="match status" value="1"/>
</dbReference>
<dbReference type="GeneID" id="107403301"/>
<dbReference type="InterPro" id="IPR029000">
    <property type="entry name" value="Cyclophilin-like_dom_sf"/>
</dbReference>
<evidence type="ECO:0000313" key="2">
    <source>
        <dbReference type="RefSeq" id="XP_060674270.1"/>
    </source>
</evidence>
<dbReference type="Proteomes" id="UP001652623">
    <property type="component" value="Chromosome 6"/>
</dbReference>
<protein>
    <submittedName>
        <fullName evidence="2">Uncharacterized protein LOC107403301</fullName>
    </submittedName>
</protein>
<evidence type="ECO:0000313" key="1">
    <source>
        <dbReference type="Proteomes" id="UP001652623"/>
    </source>
</evidence>
<dbReference type="RefSeq" id="XP_060674270.1">
    <property type="nucleotide sequence ID" value="XM_060818287.1"/>
</dbReference>
<accession>A0ABM4AC13</accession>